<keyword evidence="3" id="KW-1185">Reference proteome</keyword>
<dbReference type="PANTHER" id="PTHR40050:SF1">
    <property type="entry name" value="INNER SPORE COAT PROTEIN H"/>
    <property type="match status" value="1"/>
</dbReference>
<evidence type="ECO:0000256" key="1">
    <source>
        <dbReference type="SAM" id="MobiDB-lite"/>
    </source>
</evidence>
<dbReference type="InterPro" id="IPR014867">
    <property type="entry name" value="Spore_coat_CotH_CotH2/3/7"/>
</dbReference>
<protein>
    <submittedName>
        <fullName evidence="2">Spore coat protein CotH</fullName>
    </submittedName>
</protein>
<accession>A0A229SWC1</accession>
<feature type="region of interest" description="Disordered" evidence="1">
    <location>
        <begin position="526"/>
        <end position="550"/>
    </location>
</feature>
<proteinExistence type="predicted"/>
<reference evidence="3" key="1">
    <citation type="submission" date="2017-07" db="EMBL/GenBank/DDBJ databases">
        <title>Comparative genome mining reveals phylogenetic distribution patterns of secondary metabolites in Amycolatopsis.</title>
        <authorList>
            <person name="Adamek M."/>
            <person name="Alanjary M."/>
            <person name="Sales-Ortells H."/>
            <person name="Goodfellow M."/>
            <person name="Bull A.T."/>
            <person name="Kalinowski J."/>
            <person name="Ziemert N."/>
        </authorList>
    </citation>
    <scope>NUCLEOTIDE SEQUENCE [LARGE SCALE GENOMIC DNA]</scope>
    <source>
        <strain evidence="3">H5</strain>
    </source>
</reference>
<evidence type="ECO:0000313" key="3">
    <source>
        <dbReference type="Proteomes" id="UP000215199"/>
    </source>
</evidence>
<dbReference type="Proteomes" id="UP000215199">
    <property type="component" value="Unassembled WGS sequence"/>
</dbReference>
<dbReference type="OrthoDB" id="258535at2"/>
<keyword evidence="2" id="KW-0167">Capsid protein</keyword>
<evidence type="ECO:0000313" key="2">
    <source>
        <dbReference type="EMBL" id="OXM63268.1"/>
    </source>
</evidence>
<dbReference type="Pfam" id="PF08757">
    <property type="entry name" value="CotH"/>
    <property type="match status" value="1"/>
</dbReference>
<name>A0A229SWC1_9PSEU</name>
<organism evidence="2 3">
    <name type="scientific">Amycolatopsis vastitatis</name>
    <dbReference type="NCBI Taxonomy" id="1905142"/>
    <lineage>
        <taxon>Bacteria</taxon>
        <taxon>Bacillati</taxon>
        <taxon>Actinomycetota</taxon>
        <taxon>Actinomycetes</taxon>
        <taxon>Pseudonocardiales</taxon>
        <taxon>Pseudonocardiaceae</taxon>
        <taxon>Amycolatopsis</taxon>
    </lineage>
</organism>
<gene>
    <name evidence="2" type="ORF">CF165_30670</name>
</gene>
<dbReference type="EMBL" id="NMUL01000034">
    <property type="protein sequence ID" value="OXM63268.1"/>
    <property type="molecule type" value="Genomic_DNA"/>
</dbReference>
<keyword evidence="2" id="KW-0946">Virion</keyword>
<dbReference type="RefSeq" id="WP_093951079.1">
    <property type="nucleotide sequence ID" value="NZ_NMUL01000034.1"/>
</dbReference>
<comment type="caution">
    <text evidence="2">The sequence shown here is derived from an EMBL/GenBank/DDBJ whole genome shotgun (WGS) entry which is preliminary data.</text>
</comment>
<dbReference type="PANTHER" id="PTHR40050">
    <property type="entry name" value="INNER SPORE COAT PROTEIN H"/>
    <property type="match status" value="1"/>
</dbReference>
<dbReference type="AlphaFoldDB" id="A0A229SWC1"/>
<sequence length="550" mass="60014">MSIQEQQALDSLYDVDNVLTINIVMPAADWEAVRTEQPAGGVCNFDWAGGSRYTWRKATSVELSGTKFPATTSFPDVGIKKKSFCGSINSGKPCLHIDFGKFLDTNKAPIQKLIGTRYLTLNNSVQDLSYVRQLLGYKLFELAGLPHSRGNFAKVLVNGTPIGEGVAGVDSPGVFVNVEPIMPRYIERNFGHTKGNLYEIEHKDDFVDGRFAFIGVESLSAFDDKADLRFAIDHIAAHGLAGASEVFDLDQFIRLYAMEFLLKHWDGYSRNTNNTYVYNDVDAVAKPGVNDIKFKMIPWGLDQTLQPARHFRIDTAGLLAKLVRDDPGHRAQLIDRIRGYRDTVFGLKTQQEVLKPLLDRMGTVLTGLGVPDVPTQLTTVRKQLRLATSAGYLCGGLPGPDGAYVRDDVANECLHASGSESLPAPDAGSFEVVHRLRPASVDASDLWCFAPLGTGQSLSSKASGRFLHATTTTSSQGHELLCTRAADDAEHAEEFTVAPLDPPDDPFTYSGYFTLTSVRTGLGAAFGTDPTPGGKARVHQDPSPSKLYFS</sequence>